<gene>
    <name evidence="2" type="primary">sb:cb1081</name>
</gene>
<sequence>MHFEIHRYTPLTPNNQNGPEMEGLTIPSFKGGTIHISPEVIETLSLLDIVWSNKFENENIDADDAKQREADFLKGAPPQWLQFYWSEKEDRPFVKRNGYNSLVELINKNKRKIWSVIDMHLFYQPGSGGSTLAMQVLWKFRKEFRCARVTNSSLDVAELSKQVVKFFMAGDDQDQNTVLLLLDIKEKMNEDQPFKRILQDSLIKEINGQNIKANIPVVIILNCSIMDFTRTDTLSLEANLTEGEEIKLREKHNEVTTKHKEHERFRGLNRMLGNFSVLHDRSQKRVETFTHSPECCMISTPNGSQIPIKYSAFSTSSLEIIWANMYQDVPVDHVCAEELESEFLKGGQPQWGDFYSSEHQGTLFVKRDLYESLIQQINVQRRGQWNVTTINLCHHPRSGGSTLAMQVLWDLRKHLRCAKLKSKTTDPMIIKDDIIRLAKEGGERHQNTVLLLLDVGDGGNRIAYRLQKELDKRIAGDNFPMLIILNVASKTTIPKSFSVKLKMELLPDEIIMFKEHKPVIREAHGTDSESFHSYNIMYGNFKKDLVKKVIGKDLENYVKHNKASPNTKLFSFLALLNSYIPGSCLLERLCLEFFASQGSHAGDTITHIMTPFMDLLVIYSAEHCEDKCVRIAHPMIADACIHKLFTLSIPRGEITHNFLYFIVKALKKHADFLHICKDILITRQKGDQEHDKFSKLILDIMEEDLYTNSANCISVLEFASNLYHKDAFYPQALARFYYIKFADYTRAERFAKNAILRDPNNSFMRDTLGQVYKNRLRKTVKDKMSPNYSRRVLENAVSAVKAFKEETKTAEEEQKSDVRDSNAPSTFNIRGIFGFIQVLKILFDALTHHSSEWADFLRGKTSITSLGTSFRDQKLKRYNDFLSSLKEEIKEKFHVFQYYLTYSKPSIDREEPPYFYRDVEDCFKKYVIQQEKAAQSKLRMLEIKKADTFPGLLNLLDQDTAVTELEEILSLINVNDSQIYILANIILCNKSPTSQSLESKRELQYMMWRDWQQERKGRSPEFYLLVLLLFWPGDDQQSTPNSPNLAECVIYMHQAFERTYRLHLRSRYLVPLFFLGKGDHLQRVVHRSNIEQNQMDALTKGDEKAEIQDLQRVQGEVRDHKVFALRGTVQIEVTPHHPASVRGQSLVSFYLGFNIRGPVAYNIRPSHRQCRTCASIRDSFEWDLIEPSVISDDAQIKYRVNLGSGCYECRRTGLRVECLCDVQLEYFICDWEILSDIPAIENCTPCGPLMDIAIISGELNAVYLPHFLCLGGPPVGVRILHVEDSGVSFEKCKLTRFHAKLLDHTFSPKGLLMKSGRSVNYHCETLIYQTLKSHLTLHVYLIPSDKKMIEAVKENETESKAILKPGPECSLQMKTWFLMRTLEKMRKSACHSEVLPEQLQLKYKPIKPNFFEVFVDAPKEDFYLQLMSQNQKGVVWDAKIRQADYSQSTSSVDARKESYCSNDESRDFPSSSEADAVEKKERLSKGADFVVTHETDLINRVTLVEPIADDMKSLIGVEKYKIILKLETTHAQMRKLLDFLSVPRLKEKLYQSLLKHERCLVEDLEHSG</sequence>
<evidence type="ECO:0000313" key="1">
    <source>
        <dbReference type="Proteomes" id="UP000000437"/>
    </source>
</evidence>
<reference evidence="2" key="1">
    <citation type="submission" date="2025-08" db="UniProtKB">
        <authorList>
            <consortium name="RefSeq"/>
        </authorList>
    </citation>
    <scope>IDENTIFICATION</scope>
    <source>
        <strain evidence="2">Tuebingen</strain>
        <tissue evidence="2">Fibroblasts and whole tissue</tissue>
    </source>
</reference>
<keyword evidence="1" id="KW-1185">Reference proteome</keyword>
<organism evidence="1 2">
    <name type="scientific">Danio rerio</name>
    <name type="common">Zebrafish</name>
    <name type="synonym">Brachydanio rerio</name>
    <dbReference type="NCBI Taxonomy" id="7955"/>
    <lineage>
        <taxon>Eukaryota</taxon>
        <taxon>Metazoa</taxon>
        <taxon>Chordata</taxon>
        <taxon>Craniata</taxon>
        <taxon>Vertebrata</taxon>
        <taxon>Euteleostomi</taxon>
        <taxon>Actinopterygii</taxon>
        <taxon>Neopterygii</taxon>
        <taxon>Teleostei</taxon>
        <taxon>Ostariophysi</taxon>
        <taxon>Cypriniformes</taxon>
        <taxon>Danionidae</taxon>
        <taxon>Danioninae</taxon>
        <taxon>Danio</taxon>
    </lineage>
</organism>
<dbReference type="Proteomes" id="UP000000437">
    <property type="component" value="Chromosome 7"/>
</dbReference>
<dbReference type="RefSeq" id="XP_073763822.1">
    <property type="nucleotide sequence ID" value="XM_073907721.1"/>
</dbReference>
<accession>A0AC58G248</accession>
<evidence type="ECO:0000313" key="2">
    <source>
        <dbReference type="RefSeq" id="XP_073763822.1"/>
    </source>
</evidence>
<name>A0AC58G248_DANRE</name>
<proteinExistence type="predicted"/>
<protein>
    <submittedName>
        <fullName evidence="2">Sterile alpha motif domain-containing protein 9 isoform X1</fullName>
    </submittedName>
</protein>